<dbReference type="InterPro" id="IPR013584">
    <property type="entry name" value="RAP"/>
</dbReference>
<feature type="domain" description="RAP" evidence="2">
    <location>
        <begin position="1330"/>
        <end position="1390"/>
    </location>
</feature>
<gene>
    <name evidence="3" type="ORF">VaNZ11_004403</name>
</gene>
<feature type="region of interest" description="Disordered" evidence="1">
    <location>
        <begin position="154"/>
        <end position="232"/>
    </location>
</feature>
<feature type="compositionally biased region" description="Basic residues" evidence="1">
    <location>
        <begin position="165"/>
        <end position="175"/>
    </location>
</feature>
<accession>A0ABQ5RW96</accession>
<dbReference type="EMBL" id="BSDZ01000011">
    <property type="protein sequence ID" value="GLI61891.1"/>
    <property type="molecule type" value="Genomic_DNA"/>
</dbReference>
<sequence>MTTCWLNMGRQGCLHVPIGGCSASCTTLQLPPRPCRKGRICLRYVSSQDVHASRMQFGDMAAGGEALDSGLRGGDGPRLPPRNDGKCYAAMKKGRISERPVLRTASALATQAPMYQASFPSATSADDVIPDRPSIQVEEKLRVARARGTVVTCDAAGEETTRQGRDRRRQKRRSRVLLSNTGATVGTPGGHPPDVSQHHPRPHRIGLTTQPARLLPAETPDGTTSGSSSWQERHVVGRSQLTTGAPGGVATAVGSAGDPCLENAAVAAEVGTMAVGGRRESGSGAGTDRCNEEQLPLPSVSVLPPQPAALMATSQGTATTVDCGGPCNGRDIRRGQSRAPVRRLLRHRGADGGPMRTPSQSSLMHPYLLTGILRTASSVPKLQKFIARYGSQFNNFHVCCCLNRLAKAPDARLPAQRETVQRLLDELGDMLVPLLPDCDARELCNVLWVWAKLGHTPKLEIWKAMRIALFGTNPAEEVEVVAPPQFALSSVANFTGAAVAPASALLSPSLSSSVPVGLEANKSLPASVVQTEERNSTRVWRWVQVADRPGPEIARAASGPEGGSAGVTALNSSVLATDCNSLTSRTPLAVNESSQQPFLPPGDVWPARTGSFGAASASASTALTDEGTAASGTAETAVGGKLEQAAPQGLANAAWALARLEFNDPWPWRRLAECSLSKLPAFIPYDISNLSYAFVLARQHRSHPVHEQLMCALAAAAESRLTEFCPQDISNMLWAYARAGMAQPALFAAAAPIARLMAADFGQAGLVQVLWAYAAMRVYDAPLLGALAHKMLPQLHFHDVNSRVMMCWALARFVAAVSGRSRAAGATAAAGCISLFSAARVRAGFVDPLVRLHLTGGQAAVAAATTAAVTAQGGDSDSSGGGSWGLGGDTSPSRWSASSVSPATLARAYVEDLTIRGGGGRGDSGTSHNSAASTTATTLPVDWAVDLLEQEDGSGYGGVGCDSFADVGSRLPHAAAAAAAASLAQSQVEAYAAASAAAQAVLSEMPPQLLPALCESLRPQIGTLDTGSLAVFMWALATLGHVDTDLFTTAADVLAARLHSGEVLTQYLTHTAWAFTVAGVYNSELYDALAAAAARLCDAGPSAATSLALSNVLWALGNAGHYDAELYGNIGRAVTAVAAASTAAAVAATPPGTDVRDSVNRLALVMLACAYAGHVDPELYNMVSEVLRRAGARALGDNSLANICWALAVVDHADLELLSDLFEDAARRDTAALGVRGCTQLFHCALWLQDLVPGGSQVVALLPRDVREVGRANFMELAKDPYVSDFQAYVFNALDSMRLSPSLETKTSDQLFSLDVAVSLGGDTGEAVRVAVEANGPQHYLRTHPTALEGSTLLRSRLLRARGWAPLHVHWREWQNLGGDVLRQRRYLRAKLRELMYQEQQLQQQALRRHGERLEEQQQAAGAGPRLELMLLDSTDCADVGEAVG</sequence>
<feature type="compositionally biased region" description="Low complexity" evidence="1">
    <location>
        <begin position="889"/>
        <end position="899"/>
    </location>
</feature>
<organism evidence="3 4">
    <name type="scientific">Volvox africanus</name>
    <dbReference type="NCBI Taxonomy" id="51714"/>
    <lineage>
        <taxon>Eukaryota</taxon>
        <taxon>Viridiplantae</taxon>
        <taxon>Chlorophyta</taxon>
        <taxon>core chlorophytes</taxon>
        <taxon>Chlorophyceae</taxon>
        <taxon>CS clade</taxon>
        <taxon>Chlamydomonadales</taxon>
        <taxon>Volvocaceae</taxon>
        <taxon>Volvox</taxon>
    </lineage>
</organism>
<reference evidence="3 4" key="1">
    <citation type="journal article" date="2023" name="IScience">
        <title>Expanded male sex-determining region conserved during the evolution of homothallism in the green alga Volvox.</title>
        <authorList>
            <person name="Yamamoto K."/>
            <person name="Matsuzaki R."/>
            <person name="Mahakham W."/>
            <person name="Heman W."/>
            <person name="Sekimoto H."/>
            <person name="Kawachi M."/>
            <person name="Minakuchi Y."/>
            <person name="Toyoda A."/>
            <person name="Nozaki H."/>
        </authorList>
    </citation>
    <scope>NUCLEOTIDE SEQUENCE [LARGE SCALE GENOMIC DNA]</scope>
    <source>
        <strain evidence="3 4">NIES-4468</strain>
    </source>
</reference>
<evidence type="ECO:0000313" key="3">
    <source>
        <dbReference type="EMBL" id="GLI61891.1"/>
    </source>
</evidence>
<dbReference type="PROSITE" id="PS51286">
    <property type="entry name" value="RAP"/>
    <property type="match status" value="1"/>
</dbReference>
<feature type="compositionally biased region" description="Polar residues" evidence="1">
    <location>
        <begin position="221"/>
        <end position="230"/>
    </location>
</feature>
<evidence type="ECO:0000259" key="2">
    <source>
        <dbReference type="PROSITE" id="PS51286"/>
    </source>
</evidence>
<name>A0ABQ5RW96_9CHLO</name>
<dbReference type="Proteomes" id="UP001165090">
    <property type="component" value="Unassembled WGS sequence"/>
</dbReference>
<protein>
    <recommendedName>
        <fullName evidence="2">RAP domain-containing protein</fullName>
    </recommendedName>
</protein>
<dbReference type="Pfam" id="PF08373">
    <property type="entry name" value="RAP"/>
    <property type="match status" value="1"/>
</dbReference>
<evidence type="ECO:0000313" key="4">
    <source>
        <dbReference type="Proteomes" id="UP001165090"/>
    </source>
</evidence>
<feature type="region of interest" description="Disordered" evidence="1">
    <location>
        <begin position="871"/>
        <end position="899"/>
    </location>
</feature>
<dbReference type="SMART" id="SM00952">
    <property type="entry name" value="RAP"/>
    <property type="match status" value="1"/>
</dbReference>
<dbReference type="PANTHER" id="PTHR21228">
    <property type="entry name" value="FAST LEU-RICH DOMAIN-CONTAINING"/>
    <property type="match status" value="1"/>
</dbReference>
<keyword evidence="4" id="KW-1185">Reference proteome</keyword>
<dbReference type="PANTHER" id="PTHR21228:SF40">
    <property type="entry name" value="LD45607P"/>
    <property type="match status" value="1"/>
</dbReference>
<feature type="compositionally biased region" description="Gly residues" evidence="1">
    <location>
        <begin position="879"/>
        <end position="888"/>
    </location>
</feature>
<evidence type="ECO:0000256" key="1">
    <source>
        <dbReference type="SAM" id="MobiDB-lite"/>
    </source>
</evidence>
<proteinExistence type="predicted"/>
<comment type="caution">
    <text evidence="3">The sequence shown here is derived from an EMBL/GenBank/DDBJ whole genome shotgun (WGS) entry which is preliminary data.</text>
</comment>
<dbReference type="InterPro" id="IPR050870">
    <property type="entry name" value="FAST_kinase"/>
</dbReference>